<proteinExistence type="predicted"/>
<dbReference type="WBParaSite" id="Minc3s00423g12076">
    <property type="protein sequence ID" value="Minc3s00423g12076"/>
    <property type="gene ID" value="Minc3s00423g12076"/>
</dbReference>
<dbReference type="AlphaFoldDB" id="A0A914LCU4"/>
<evidence type="ECO:0000313" key="1">
    <source>
        <dbReference type="Proteomes" id="UP000887563"/>
    </source>
</evidence>
<reference evidence="2" key="1">
    <citation type="submission" date="2022-11" db="UniProtKB">
        <authorList>
            <consortium name="WormBaseParasite"/>
        </authorList>
    </citation>
    <scope>IDENTIFICATION</scope>
</reference>
<keyword evidence="1" id="KW-1185">Reference proteome</keyword>
<evidence type="ECO:0000313" key="2">
    <source>
        <dbReference type="WBParaSite" id="Minc3s00423g12076"/>
    </source>
</evidence>
<sequence>MRFGTMNAGIPIYSKDMSTLLWGLNNKQAAGHKDVRHWRKNNAIWRNLNK</sequence>
<dbReference type="Proteomes" id="UP000887563">
    <property type="component" value="Unplaced"/>
</dbReference>
<protein>
    <submittedName>
        <fullName evidence="2">Uncharacterized protein</fullName>
    </submittedName>
</protein>
<accession>A0A914LCU4</accession>
<organism evidence="1 2">
    <name type="scientific">Meloidogyne incognita</name>
    <name type="common">Southern root-knot nematode worm</name>
    <name type="synonym">Oxyuris incognita</name>
    <dbReference type="NCBI Taxonomy" id="6306"/>
    <lineage>
        <taxon>Eukaryota</taxon>
        <taxon>Metazoa</taxon>
        <taxon>Ecdysozoa</taxon>
        <taxon>Nematoda</taxon>
        <taxon>Chromadorea</taxon>
        <taxon>Rhabditida</taxon>
        <taxon>Tylenchina</taxon>
        <taxon>Tylenchomorpha</taxon>
        <taxon>Tylenchoidea</taxon>
        <taxon>Meloidogynidae</taxon>
        <taxon>Meloidogyninae</taxon>
        <taxon>Meloidogyne</taxon>
        <taxon>Meloidogyne incognita group</taxon>
    </lineage>
</organism>
<name>A0A914LCU4_MELIC</name>